<keyword evidence="2" id="KW-0067">ATP-binding</keyword>
<dbReference type="RefSeq" id="XP_028887207.1">
    <property type="nucleotide sequence ID" value="XM_029021785.1"/>
</dbReference>
<gene>
    <name evidence="1" type="ORF">TM35_000024670</name>
    <name evidence="2" type="ORF">TM35_000024680</name>
</gene>
<evidence type="ECO:0000313" key="3">
    <source>
        <dbReference type="Proteomes" id="UP000192257"/>
    </source>
</evidence>
<dbReference type="VEuPathDB" id="TriTrypDB:TM35_000024670"/>
<dbReference type="AlphaFoldDB" id="A0A1X0P890"/>
<comment type="caution">
    <text evidence="2">The sequence shown here is derived from an EMBL/GenBank/DDBJ whole genome shotgun (WGS) entry which is preliminary data.</text>
</comment>
<keyword evidence="2" id="KW-0378">Hydrolase</keyword>
<keyword evidence="3" id="KW-1185">Reference proteome</keyword>
<reference evidence="2 3" key="1">
    <citation type="submission" date="2017-03" db="EMBL/GenBank/DDBJ databases">
        <title>An alternative strategy for trypanosome survival in the mammalian bloodstream revealed through genome and transcriptome analysis of the ubiquitous bovine parasite Trypanosoma (Megatrypanum) theileri.</title>
        <authorList>
            <person name="Kelly S."/>
            <person name="Ivens A."/>
            <person name="Mott A."/>
            <person name="O'Neill E."/>
            <person name="Emms D."/>
            <person name="Macleod O."/>
            <person name="Voorheis P."/>
            <person name="Matthews J."/>
            <person name="Matthews K."/>
            <person name="Carrington M."/>
        </authorList>
    </citation>
    <scope>NUCLEOTIDE SEQUENCE [LARGE SCALE GENOMIC DNA]</scope>
    <source>
        <strain evidence="2">Edinburgh</strain>
    </source>
</reference>
<dbReference type="OrthoDB" id="246666at2759"/>
<protein>
    <submittedName>
        <fullName evidence="2">Putative ATP-dependent DEAD/H RNA helicase</fullName>
    </submittedName>
</protein>
<evidence type="ECO:0000313" key="1">
    <source>
        <dbReference type="EMBL" id="ORC93141.1"/>
    </source>
</evidence>
<evidence type="ECO:0000313" key="2">
    <source>
        <dbReference type="EMBL" id="ORC93142.1"/>
    </source>
</evidence>
<dbReference type="EMBL" id="NBCO01000002">
    <property type="protein sequence ID" value="ORC93141.1"/>
    <property type="molecule type" value="Genomic_DNA"/>
</dbReference>
<dbReference type="Proteomes" id="UP000192257">
    <property type="component" value="Unassembled WGS sequence"/>
</dbReference>
<sequence>MSSGTGEPQTISAALTCMLEIEHEMGRTEVEIVENEERKKLYRMYKSSTAVAVKERLTHEYTSVIVNTSHYSCYNDSPHKVGNITTNTSMEQYVMEDEIPQRSCSPMKWWKDTVDDKIGFSENSNIGSMNSNYNSKISNYSSRFSRRPSVLVSPSFSACDSLQMEWPACKEISPSFCRHKDKQPNEKSGRTRWNISTNIHSKPTAFRTSTTVSSDSHLVRPKTFFRGGKLPHSSTRITPRADVGEHRSSKLSFVIHPPPGLVLERLKRLQWRENLLRIELEREALEDWYILRGEFIGMGSKLVEKVLLGFSSSVRDEQRSVCKLGIYSKPAIPISFSYDWERAKRRQEKRFISTELYGLRTDTNLVSYRARAPIDTKKKTI</sequence>
<keyword evidence="2" id="KW-0347">Helicase</keyword>
<proteinExistence type="predicted"/>
<dbReference type="EMBL" id="NBCO01000002">
    <property type="protein sequence ID" value="ORC93142.1"/>
    <property type="molecule type" value="Genomic_DNA"/>
</dbReference>
<dbReference type="GeneID" id="39981565"/>
<keyword evidence="2" id="KW-0547">Nucleotide-binding</keyword>
<dbReference type="GO" id="GO:0004386">
    <property type="term" value="F:helicase activity"/>
    <property type="evidence" value="ECO:0007669"/>
    <property type="project" value="UniProtKB-KW"/>
</dbReference>
<organism evidence="2 3">
    <name type="scientific">Trypanosoma theileri</name>
    <dbReference type="NCBI Taxonomy" id="67003"/>
    <lineage>
        <taxon>Eukaryota</taxon>
        <taxon>Discoba</taxon>
        <taxon>Euglenozoa</taxon>
        <taxon>Kinetoplastea</taxon>
        <taxon>Metakinetoplastina</taxon>
        <taxon>Trypanosomatida</taxon>
        <taxon>Trypanosomatidae</taxon>
        <taxon>Trypanosoma</taxon>
    </lineage>
</organism>
<name>A0A1X0P890_9TRYP</name>
<dbReference type="VEuPathDB" id="TriTrypDB:TM35_000024680"/>
<accession>A0A1X0P890</accession>